<feature type="region of interest" description="Disordered" evidence="1">
    <location>
        <begin position="205"/>
        <end position="225"/>
    </location>
</feature>
<accession>A0A2R6XKP3</accession>
<keyword evidence="3" id="KW-1185">Reference proteome</keyword>
<proteinExistence type="predicted"/>
<name>A0A2R6XKP3_MARPO</name>
<protein>
    <submittedName>
        <fullName evidence="2">Uncharacterized protein</fullName>
    </submittedName>
</protein>
<feature type="compositionally biased region" description="Low complexity" evidence="1">
    <location>
        <begin position="205"/>
        <end position="220"/>
    </location>
</feature>
<evidence type="ECO:0000256" key="1">
    <source>
        <dbReference type="SAM" id="MobiDB-lite"/>
    </source>
</evidence>
<dbReference type="Proteomes" id="UP000244005">
    <property type="component" value="Unassembled WGS sequence"/>
</dbReference>
<organism evidence="2 3">
    <name type="scientific">Marchantia polymorpha</name>
    <name type="common">Common liverwort</name>
    <name type="synonym">Marchantia aquatica</name>
    <dbReference type="NCBI Taxonomy" id="3197"/>
    <lineage>
        <taxon>Eukaryota</taxon>
        <taxon>Viridiplantae</taxon>
        <taxon>Streptophyta</taxon>
        <taxon>Embryophyta</taxon>
        <taxon>Marchantiophyta</taxon>
        <taxon>Marchantiopsida</taxon>
        <taxon>Marchantiidae</taxon>
        <taxon>Marchantiales</taxon>
        <taxon>Marchantiaceae</taxon>
        <taxon>Marchantia</taxon>
    </lineage>
</organism>
<gene>
    <name evidence="2" type="ORF">MARPO_0010s0046</name>
</gene>
<feature type="compositionally biased region" description="Basic and acidic residues" evidence="1">
    <location>
        <begin position="43"/>
        <end position="61"/>
    </location>
</feature>
<evidence type="ECO:0000313" key="2">
    <source>
        <dbReference type="EMBL" id="PTQ46636.1"/>
    </source>
</evidence>
<reference evidence="3" key="1">
    <citation type="journal article" date="2017" name="Cell">
        <title>Insights into land plant evolution garnered from the Marchantia polymorpha genome.</title>
        <authorList>
            <person name="Bowman J.L."/>
            <person name="Kohchi T."/>
            <person name="Yamato K.T."/>
            <person name="Jenkins J."/>
            <person name="Shu S."/>
            <person name="Ishizaki K."/>
            <person name="Yamaoka S."/>
            <person name="Nishihama R."/>
            <person name="Nakamura Y."/>
            <person name="Berger F."/>
            <person name="Adam C."/>
            <person name="Aki S.S."/>
            <person name="Althoff F."/>
            <person name="Araki T."/>
            <person name="Arteaga-Vazquez M.A."/>
            <person name="Balasubrmanian S."/>
            <person name="Barry K."/>
            <person name="Bauer D."/>
            <person name="Boehm C.R."/>
            <person name="Briginshaw L."/>
            <person name="Caballero-Perez J."/>
            <person name="Catarino B."/>
            <person name="Chen F."/>
            <person name="Chiyoda S."/>
            <person name="Chovatia M."/>
            <person name="Davies K.M."/>
            <person name="Delmans M."/>
            <person name="Demura T."/>
            <person name="Dierschke T."/>
            <person name="Dolan L."/>
            <person name="Dorantes-Acosta A.E."/>
            <person name="Eklund D.M."/>
            <person name="Florent S.N."/>
            <person name="Flores-Sandoval E."/>
            <person name="Fujiyama A."/>
            <person name="Fukuzawa H."/>
            <person name="Galik B."/>
            <person name="Grimanelli D."/>
            <person name="Grimwood J."/>
            <person name="Grossniklaus U."/>
            <person name="Hamada T."/>
            <person name="Haseloff J."/>
            <person name="Hetherington A.J."/>
            <person name="Higo A."/>
            <person name="Hirakawa Y."/>
            <person name="Hundley H.N."/>
            <person name="Ikeda Y."/>
            <person name="Inoue K."/>
            <person name="Inoue S.I."/>
            <person name="Ishida S."/>
            <person name="Jia Q."/>
            <person name="Kakita M."/>
            <person name="Kanazawa T."/>
            <person name="Kawai Y."/>
            <person name="Kawashima T."/>
            <person name="Kennedy M."/>
            <person name="Kinose K."/>
            <person name="Kinoshita T."/>
            <person name="Kohara Y."/>
            <person name="Koide E."/>
            <person name="Komatsu K."/>
            <person name="Kopischke S."/>
            <person name="Kubo M."/>
            <person name="Kyozuka J."/>
            <person name="Lagercrantz U."/>
            <person name="Lin S.S."/>
            <person name="Lindquist E."/>
            <person name="Lipzen A.M."/>
            <person name="Lu C.W."/>
            <person name="De Luna E."/>
            <person name="Martienssen R.A."/>
            <person name="Minamino N."/>
            <person name="Mizutani M."/>
            <person name="Mizutani M."/>
            <person name="Mochizuki N."/>
            <person name="Monte I."/>
            <person name="Mosher R."/>
            <person name="Nagasaki H."/>
            <person name="Nakagami H."/>
            <person name="Naramoto S."/>
            <person name="Nishitani K."/>
            <person name="Ohtani M."/>
            <person name="Okamoto T."/>
            <person name="Okumura M."/>
            <person name="Phillips J."/>
            <person name="Pollak B."/>
            <person name="Reinders A."/>
            <person name="Rovekamp M."/>
            <person name="Sano R."/>
            <person name="Sawa S."/>
            <person name="Schmid M.W."/>
            <person name="Shirakawa M."/>
            <person name="Solano R."/>
            <person name="Spunde A."/>
            <person name="Suetsugu N."/>
            <person name="Sugano S."/>
            <person name="Sugiyama A."/>
            <person name="Sun R."/>
            <person name="Suzuki Y."/>
            <person name="Takenaka M."/>
            <person name="Takezawa D."/>
            <person name="Tomogane H."/>
            <person name="Tsuzuki M."/>
            <person name="Ueda T."/>
            <person name="Umeda M."/>
            <person name="Ward J.M."/>
            <person name="Watanabe Y."/>
            <person name="Yazaki K."/>
            <person name="Yokoyama R."/>
            <person name="Yoshitake Y."/>
            <person name="Yotsui I."/>
            <person name="Zachgo S."/>
            <person name="Schmutz J."/>
        </authorList>
    </citation>
    <scope>NUCLEOTIDE SEQUENCE [LARGE SCALE GENOMIC DNA]</scope>
    <source>
        <strain evidence="3">Tak-1</strain>
    </source>
</reference>
<sequence length="294" mass="32977">MTTSSEVRRALEKLHIDVGANEQHIFTVHEEHENMDESPNPQSEKEIHCPRSEQGKNKETAGLESVSPPPEPVKPRSGAKWRSSKGKTLCEPDTGSRSSKSHPIQAIEASLRRWLVYLEGHEVSASYADLLLLQACAKRFMDLVDFYFLTLVDLLMKGSQVFEESGVNLQDGIAFPPPSALKLTPTERSKVDMPIFKSRYKCRSHASSSSTQSSNPPTGTSIGGSCGRRNDLHVLQDWLTDGIDYLENEPVKVFYEDFQVLHATTKKLVELLDSYFKDLVDTLLERCAIRSEPE</sequence>
<evidence type="ECO:0000313" key="3">
    <source>
        <dbReference type="Proteomes" id="UP000244005"/>
    </source>
</evidence>
<feature type="region of interest" description="Disordered" evidence="1">
    <location>
        <begin position="18"/>
        <end position="103"/>
    </location>
</feature>
<dbReference type="EMBL" id="KZ772682">
    <property type="protein sequence ID" value="PTQ46636.1"/>
    <property type="molecule type" value="Genomic_DNA"/>
</dbReference>
<dbReference type="AlphaFoldDB" id="A0A2R6XKP3"/>